<gene>
    <name evidence="1" type="ORF">DPMN_194461</name>
</gene>
<name>A0A9D3Y042_DREPO</name>
<sequence length="92" mass="11343">MVMNRDQRVTRLRERHAIARHRLNIVVAAMVIIEDFEGPQRRKRRFRVKPWIQRQFLYGQYETLLHEFLLENPADFEAYLRLKQELFQELCT</sequence>
<comment type="caution">
    <text evidence="1">The sequence shown here is derived from an EMBL/GenBank/DDBJ whole genome shotgun (WGS) entry which is preliminary data.</text>
</comment>
<keyword evidence="2" id="KW-1185">Reference proteome</keyword>
<proteinExistence type="predicted"/>
<organism evidence="1 2">
    <name type="scientific">Dreissena polymorpha</name>
    <name type="common">Zebra mussel</name>
    <name type="synonym">Mytilus polymorpha</name>
    <dbReference type="NCBI Taxonomy" id="45954"/>
    <lineage>
        <taxon>Eukaryota</taxon>
        <taxon>Metazoa</taxon>
        <taxon>Spiralia</taxon>
        <taxon>Lophotrochozoa</taxon>
        <taxon>Mollusca</taxon>
        <taxon>Bivalvia</taxon>
        <taxon>Autobranchia</taxon>
        <taxon>Heteroconchia</taxon>
        <taxon>Euheterodonta</taxon>
        <taxon>Imparidentia</taxon>
        <taxon>Neoheterodontei</taxon>
        <taxon>Myida</taxon>
        <taxon>Dreissenoidea</taxon>
        <taxon>Dreissenidae</taxon>
        <taxon>Dreissena</taxon>
    </lineage>
</organism>
<evidence type="ECO:0000313" key="1">
    <source>
        <dbReference type="EMBL" id="KAH3689460.1"/>
    </source>
</evidence>
<accession>A0A9D3Y042</accession>
<evidence type="ECO:0000313" key="2">
    <source>
        <dbReference type="Proteomes" id="UP000828390"/>
    </source>
</evidence>
<dbReference type="AlphaFoldDB" id="A0A9D3Y042"/>
<reference evidence="1" key="2">
    <citation type="submission" date="2020-11" db="EMBL/GenBank/DDBJ databases">
        <authorList>
            <person name="McCartney M.A."/>
            <person name="Auch B."/>
            <person name="Kono T."/>
            <person name="Mallez S."/>
            <person name="Becker A."/>
            <person name="Gohl D.M."/>
            <person name="Silverstein K.A.T."/>
            <person name="Koren S."/>
            <person name="Bechman K.B."/>
            <person name="Herman A."/>
            <person name="Abrahante J.E."/>
            <person name="Garbe J."/>
        </authorList>
    </citation>
    <scope>NUCLEOTIDE SEQUENCE</scope>
    <source>
        <strain evidence="1">Duluth1</strain>
        <tissue evidence="1">Whole animal</tissue>
    </source>
</reference>
<reference evidence="1" key="1">
    <citation type="journal article" date="2019" name="bioRxiv">
        <title>The Genome of the Zebra Mussel, Dreissena polymorpha: A Resource for Invasive Species Research.</title>
        <authorList>
            <person name="McCartney M.A."/>
            <person name="Auch B."/>
            <person name="Kono T."/>
            <person name="Mallez S."/>
            <person name="Zhang Y."/>
            <person name="Obille A."/>
            <person name="Becker A."/>
            <person name="Abrahante J.E."/>
            <person name="Garbe J."/>
            <person name="Badalamenti J.P."/>
            <person name="Herman A."/>
            <person name="Mangelson H."/>
            <person name="Liachko I."/>
            <person name="Sullivan S."/>
            <person name="Sone E.D."/>
            <person name="Koren S."/>
            <person name="Silverstein K.A.T."/>
            <person name="Beckman K.B."/>
            <person name="Gohl D.M."/>
        </authorList>
    </citation>
    <scope>NUCLEOTIDE SEQUENCE</scope>
    <source>
        <strain evidence="1">Duluth1</strain>
        <tissue evidence="1">Whole animal</tissue>
    </source>
</reference>
<protein>
    <submittedName>
        <fullName evidence="1">Uncharacterized protein</fullName>
    </submittedName>
</protein>
<dbReference type="EMBL" id="JAIWYP010000118">
    <property type="protein sequence ID" value="KAH3689460.1"/>
    <property type="molecule type" value="Genomic_DNA"/>
</dbReference>
<dbReference type="Proteomes" id="UP000828390">
    <property type="component" value="Unassembled WGS sequence"/>
</dbReference>